<feature type="compositionally biased region" description="Acidic residues" evidence="5">
    <location>
        <begin position="605"/>
        <end position="621"/>
    </location>
</feature>
<dbReference type="FunFam" id="3.30.200.160:FF:000002">
    <property type="entry name" value="Transcription factor IIIC, subunit 5"/>
    <property type="match status" value="1"/>
</dbReference>
<keyword evidence="4" id="KW-0539">Nucleus</keyword>
<dbReference type="Proteomes" id="UP000317650">
    <property type="component" value="Chromosome 10"/>
</dbReference>
<organism evidence="8 9">
    <name type="scientific">Musa balbisiana</name>
    <name type="common">Banana</name>
    <dbReference type="NCBI Taxonomy" id="52838"/>
    <lineage>
        <taxon>Eukaryota</taxon>
        <taxon>Viridiplantae</taxon>
        <taxon>Streptophyta</taxon>
        <taxon>Embryophyta</taxon>
        <taxon>Tracheophyta</taxon>
        <taxon>Spermatophyta</taxon>
        <taxon>Magnoliopsida</taxon>
        <taxon>Liliopsida</taxon>
        <taxon>Zingiberales</taxon>
        <taxon>Musaceae</taxon>
        <taxon>Musa</taxon>
    </lineage>
</organism>
<dbReference type="GO" id="GO:0006384">
    <property type="term" value="P:transcription initiation at RNA polymerase III promoter"/>
    <property type="evidence" value="ECO:0007669"/>
    <property type="project" value="InterPro"/>
</dbReference>
<evidence type="ECO:0000259" key="7">
    <source>
        <dbReference type="Pfam" id="PF17682"/>
    </source>
</evidence>
<protein>
    <recommendedName>
        <fullName evidence="10">Transcription factor IIIC subunit 5 HTH domain-containing protein</fullName>
    </recommendedName>
</protein>
<reference evidence="8 9" key="1">
    <citation type="journal article" date="2019" name="Nat. Plants">
        <title>Genome sequencing of Musa balbisiana reveals subgenome evolution and function divergence in polyploid bananas.</title>
        <authorList>
            <person name="Yao X."/>
        </authorList>
    </citation>
    <scope>NUCLEOTIDE SEQUENCE [LARGE SCALE GENOMIC DNA]</scope>
    <source>
        <strain evidence="9">cv. DH-PKW</strain>
        <tissue evidence="8">Leaves</tissue>
    </source>
</reference>
<name>A0A4S8IV92_MUSBA</name>
<dbReference type="EMBL" id="PYDT01000008">
    <property type="protein sequence ID" value="THU52750.1"/>
    <property type="molecule type" value="Genomic_DNA"/>
</dbReference>
<comment type="subcellular location">
    <subcellularLocation>
        <location evidence="1">Nucleus</location>
    </subcellularLocation>
</comment>
<evidence type="ECO:0000256" key="1">
    <source>
        <dbReference type="ARBA" id="ARBA00004123"/>
    </source>
</evidence>
<dbReference type="GO" id="GO:0000127">
    <property type="term" value="C:transcription factor TFIIIC complex"/>
    <property type="evidence" value="ECO:0007669"/>
    <property type="project" value="InterPro"/>
</dbReference>
<feature type="domain" description="Transcription factor IIIC subunit 5 HTH" evidence="6">
    <location>
        <begin position="268"/>
        <end position="358"/>
    </location>
</feature>
<dbReference type="InterPro" id="IPR040454">
    <property type="entry name" value="TF_IIIC_Tfc1/Sfc1"/>
</dbReference>
<dbReference type="GO" id="GO:0001002">
    <property type="term" value="F:RNA polymerase III type 1 promoter sequence-specific DNA binding"/>
    <property type="evidence" value="ECO:0007669"/>
    <property type="project" value="TreeGrafter"/>
</dbReference>
<dbReference type="InterPro" id="IPR042536">
    <property type="entry name" value="TFIIIC_tauA_Sfc1"/>
</dbReference>
<evidence type="ECO:0000256" key="2">
    <source>
        <dbReference type="ARBA" id="ARBA00023125"/>
    </source>
</evidence>
<proteinExistence type="predicted"/>
<dbReference type="STRING" id="52838.A0A4S8IV92"/>
<evidence type="ECO:0000256" key="4">
    <source>
        <dbReference type="ARBA" id="ARBA00023242"/>
    </source>
</evidence>
<evidence type="ECO:0000256" key="5">
    <source>
        <dbReference type="SAM" id="MobiDB-lite"/>
    </source>
</evidence>
<dbReference type="PANTHER" id="PTHR13230">
    <property type="entry name" value="GENERAL TRANSCRIPTION FACTOR IIIC, POLYPEPTIDE 5"/>
    <property type="match status" value="1"/>
</dbReference>
<keyword evidence="9" id="KW-1185">Reference proteome</keyword>
<gene>
    <name evidence="8" type="ORF">C4D60_Mb10t07210</name>
</gene>
<dbReference type="Pfam" id="PF09734">
    <property type="entry name" value="Tau95"/>
    <property type="match status" value="1"/>
</dbReference>
<dbReference type="AlphaFoldDB" id="A0A4S8IV92"/>
<evidence type="ECO:0000313" key="8">
    <source>
        <dbReference type="EMBL" id="THU52750.1"/>
    </source>
</evidence>
<dbReference type="InterPro" id="IPR019136">
    <property type="entry name" value="TF_IIIC_su-5_HTH"/>
</dbReference>
<dbReference type="GO" id="GO:0001003">
    <property type="term" value="F:RNA polymerase III type 2 promoter sequence-specific DNA binding"/>
    <property type="evidence" value="ECO:0007669"/>
    <property type="project" value="TreeGrafter"/>
</dbReference>
<evidence type="ECO:0000259" key="6">
    <source>
        <dbReference type="Pfam" id="PF09734"/>
    </source>
</evidence>
<evidence type="ECO:0000313" key="9">
    <source>
        <dbReference type="Proteomes" id="UP000317650"/>
    </source>
</evidence>
<feature type="region of interest" description="Disordered" evidence="5">
    <location>
        <begin position="577"/>
        <end position="621"/>
    </location>
</feature>
<evidence type="ECO:0000256" key="3">
    <source>
        <dbReference type="ARBA" id="ARBA00023163"/>
    </source>
</evidence>
<evidence type="ECO:0008006" key="10">
    <source>
        <dbReference type="Google" id="ProtNLM"/>
    </source>
</evidence>
<keyword evidence="2" id="KW-0238">DNA-binding</keyword>
<accession>A0A4S8IV92</accession>
<dbReference type="Gene3D" id="3.30.200.160">
    <property type="entry name" value="TFIIIC, subcomplex tauA, subunit Sfc1, barrel domain"/>
    <property type="match status" value="1"/>
</dbReference>
<keyword evidence="3" id="KW-0804">Transcription</keyword>
<feature type="compositionally biased region" description="Basic and acidic residues" evidence="5">
    <location>
        <begin position="580"/>
        <end position="589"/>
    </location>
</feature>
<comment type="caution">
    <text evidence="8">The sequence shown here is derived from an EMBL/GenBank/DDBJ whole genome shotgun (WGS) entry which is preliminary data.</text>
</comment>
<feature type="region of interest" description="Disordered" evidence="5">
    <location>
        <begin position="99"/>
        <end position="118"/>
    </location>
</feature>
<feature type="domain" description="Transcription factor IIIC subunit Tfc1/Sfc1 triple barrel" evidence="7">
    <location>
        <begin position="30"/>
        <end position="143"/>
    </location>
</feature>
<dbReference type="PANTHER" id="PTHR13230:SF5">
    <property type="entry name" value="GENERAL TRANSCRIPTION FACTOR 3C POLYPEPTIDE 5"/>
    <property type="match status" value="1"/>
</dbReference>
<sequence length="621" mass="70740">MGDAPEEPSTSSVIRDGAVSGVLPETAVFAVHYPGYPSSTARAIETLGGLPEIAKVRSSETGNLELRFRPEDPYSHPVFGELRSSTGLLLRLCRTRGGEHASRGGACEGGHSAEPPPAESLSAEVVARVNHAYHFEGMVDYQHVLGVHAAEARRKKRPWAPDEASDPENAGTMDMDGADVMMMVPPLFSLKDRPEKIVLNPPANLFSKNIQRGVMEHKWEINIERCLAIPFDIENILAGLISLKSSYELVVSFFPLIMYIRIPEKFNWEDHISRDNPEWEWQVAVSKLFDEKPIWPRWSFHERLLDDGQQVSENQLKRLLFRAGYYFSTGPYGRFWIRKGYDPRTDPESCIFQKVDFRVPPQLRNLEDKITKTELKQTQKELCHFKVWPSKSFICLQLFELDDDFIQQEIRKPTRQTACSHTTGWFSGAILRTLRLHVSIRFLSLYPNDAAKQLTNYTRELFERSKKNGALSRLQKSEKEDQLVNRDTNCSAEVTSIQSNEHEHMDQDRIDNCEIEDEEEEEELDGYESPPACEDGFFPDGGTSCILQSLLNFLYEADSLGEQISNDYLEELLRGFPFNKESKDRRPDDAAGAGDSDGEYQIFEQDSDDNENFLDDDEGFS</sequence>
<dbReference type="GO" id="GO:0005634">
    <property type="term" value="C:nucleus"/>
    <property type="evidence" value="ECO:0007669"/>
    <property type="project" value="UniProtKB-SubCell"/>
</dbReference>
<dbReference type="Pfam" id="PF17682">
    <property type="entry name" value="Tau95_N"/>
    <property type="match status" value="1"/>
</dbReference>
<dbReference type="InterPro" id="IPR041499">
    <property type="entry name" value="Tfc1/Sfc1_N"/>
</dbReference>